<proteinExistence type="predicted"/>
<dbReference type="AlphaFoldDB" id="A0A419WP41"/>
<name>A0A419WP41_9EURY</name>
<feature type="region of interest" description="Disordered" evidence="1">
    <location>
        <begin position="41"/>
        <end position="64"/>
    </location>
</feature>
<evidence type="ECO:0000256" key="1">
    <source>
        <dbReference type="SAM" id="MobiDB-lite"/>
    </source>
</evidence>
<organism evidence="2 3">
    <name type="scientific">Halopiger aswanensis</name>
    <dbReference type="NCBI Taxonomy" id="148449"/>
    <lineage>
        <taxon>Archaea</taxon>
        <taxon>Methanobacteriati</taxon>
        <taxon>Methanobacteriota</taxon>
        <taxon>Stenosarchaea group</taxon>
        <taxon>Halobacteria</taxon>
        <taxon>Halobacteriales</taxon>
        <taxon>Natrialbaceae</taxon>
        <taxon>Halopiger</taxon>
    </lineage>
</organism>
<dbReference type="Proteomes" id="UP000283805">
    <property type="component" value="Unassembled WGS sequence"/>
</dbReference>
<gene>
    <name evidence="2" type="ORF">ATJ93_0245</name>
</gene>
<comment type="caution">
    <text evidence="2">The sequence shown here is derived from an EMBL/GenBank/DDBJ whole genome shotgun (WGS) entry which is preliminary data.</text>
</comment>
<accession>A0A419WP41</accession>
<dbReference type="EMBL" id="RAPO01000001">
    <property type="protein sequence ID" value="RKD97260.1"/>
    <property type="molecule type" value="Genomic_DNA"/>
</dbReference>
<dbReference type="RefSeq" id="WP_170155495.1">
    <property type="nucleotide sequence ID" value="NZ_RAPO01000001.1"/>
</dbReference>
<dbReference type="OrthoDB" id="201711at2157"/>
<reference evidence="2 3" key="1">
    <citation type="submission" date="2018-09" db="EMBL/GenBank/DDBJ databases">
        <title>Genomic Encyclopedia of Archaeal and Bacterial Type Strains, Phase II (KMG-II): from individual species to whole genera.</title>
        <authorList>
            <person name="Goeker M."/>
        </authorList>
    </citation>
    <scope>NUCLEOTIDE SEQUENCE [LARGE SCALE GENOMIC DNA]</scope>
    <source>
        <strain evidence="2 3">DSM 13151</strain>
    </source>
</reference>
<protein>
    <submittedName>
        <fullName evidence="2">Uncharacterized protein</fullName>
    </submittedName>
</protein>
<evidence type="ECO:0000313" key="2">
    <source>
        <dbReference type="EMBL" id="RKD97260.1"/>
    </source>
</evidence>
<keyword evidence="3" id="KW-1185">Reference proteome</keyword>
<feature type="compositionally biased region" description="Low complexity" evidence="1">
    <location>
        <begin position="46"/>
        <end position="62"/>
    </location>
</feature>
<sequence>MVDDATDDTSIDAALSRRGYLAAGVLGTGLAGGYAGYRGLRDESSDGPSDADSTAPPASSRRSGPREDFLWLGAGLWQDEPVRENLYAFARRHDLAVVLVATHSSETPLVEKLEEPMVAASEFGLDVWLNVGLLSEVPADRLATDGEAREAHLEQLRAVARRHGELFDSGRAICWQEAPVMGEWVEGGEWNEAAVQNLLEYGPEIFAAQASAVREANDALEVGPFVHFPYIVDSKRPEVFAALADGLQAHDADPDFGFVDFYRGWYEKDVGPEPANAAVRSLVSNVRTELERPVFYLGQSHTVNPNHTPSKQALRMNLRASLEAGAAGVGWYVRNGYVPTESGFDPFVPNVEGAEVDGDSVNTLTIARDRVLYAWLATLEAQDGFDPADRFALWLIGDGFGFHDHRLAVRTAESAGDEGDDAAWEYIGDFGGYADGDYPDGSMATDRATVFRALDRERLLSGDELECRVETADGSEGADLLAAYAMPCDPSAYVAEQEAAALALGDDGDGAVDDAALEEVCLGRTTDGIALESGEQQQFTVPIAGSGTSSLRSLCYSDHADVAQELASFEADADVDPSARFDLWLQGSGLGESGALPSIVDGDGAEHAPSDVGIVTATDSVALCYGLERDRFLADGLDLATDGDGALEAAYAMPYAGSTTFRSPARAATLLSNQPTEAEIFSLGYMIRSQD</sequence>
<evidence type="ECO:0000313" key="3">
    <source>
        <dbReference type="Proteomes" id="UP000283805"/>
    </source>
</evidence>